<organism evidence="2 3">
    <name type="scientific">Clostridium perfringens</name>
    <dbReference type="NCBI Taxonomy" id="1502"/>
    <lineage>
        <taxon>Bacteria</taxon>
        <taxon>Bacillati</taxon>
        <taxon>Bacillota</taxon>
        <taxon>Clostridia</taxon>
        <taxon>Eubacteriales</taxon>
        <taxon>Clostridiaceae</taxon>
        <taxon>Clostridium</taxon>
    </lineage>
</organism>
<gene>
    <name evidence="2" type="ORF">GNF83_14765</name>
</gene>
<feature type="domain" description="Transglutaminase-like" evidence="1">
    <location>
        <begin position="180"/>
        <end position="244"/>
    </location>
</feature>
<evidence type="ECO:0000313" key="2">
    <source>
        <dbReference type="EMBL" id="MDZ7542446.1"/>
    </source>
</evidence>
<dbReference type="Pfam" id="PF01841">
    <property type="entry name" value="Transglut_core"/>
    <property type="match status" value="1"/>
</dbReference>
<reference evidence="2" key="1">
    <citation type="submission" date="2019-11" db="EMBL/GenBank/DDBJ databases">
        <title>Characterization of Clostridium perfringens isolates from swine manure treated agricultural soils.</title>
        <authorList>
            <person name="Wushke S.T."/>
        </authorList>
    </citation>
    <scope>NUCLEOTIDE SEQUENCE</scope>
    <source>
        <strain evidence="2">X62</strain>
    </source>
</reference>
<dbReference type="EMBL" id="WNUR01000165">
    <property type="protein sequence ID" value="MDZ7542446.1"/>
    <property type="molecule type" value="Genomic_DNA"/>
</dbReference>
<name>A0AAW9K748_CLOPF</name>
<evidence type="ECO:0000259" key="1">
    <source>
        <dbReference type="Pfam" id="PF01841"/>
    </source>
</evidence>
<evidence type="ECO:0000313" key="3">
    <source>
        <dbReference type="Proteomes" id="UP001288944"/>
    </source>
</evidence>
<proteinExistence type="predicted"/>
<accession>A0AAW9K748</accession>
<dbReference type="Proteomes" id="UP001288944">
    <property type="component" value="Unassembled WGS sequence"/>
</dbReference>
<sequence length="277" mass="31127">MFEVTLQANPEQVETLDFTMAAPVEIPDSSDDLMSDAEREANDARVQRGTAIRTAFETGFWNEEQSNTLADELGLPQDRVWAVLKNARGNSPEIAKFLQQQTPIHGEYALKLLESLRPKDPQDTMIPTLEDHLNGSAAFRDQIEDDELFVKYVQCPRVHFEMIGPYRAFFQAEIAEADRAIYAQYPQALVDRLAEEIEVLSDQDRYQGMATPVGAFQLKHVDRVSRNICFVAIARSIGIPARLEPLNARPQYWYAGQWNDANFEADASAAVSKASTG</sequence>
<comment type="caution">
    <text evidence="2">The sequence shown here is derived from an EMBL/GenBank/DDBJ whole genome shotgun (WGS) entry which is preliminary data.</text>
</comment>
<dbReference type="AlphaFoldDB" id="A0AAW9K748"/>
<feature type="non-terminal residue" evidence="2">
    <location>
        <position position="277"/>
    </location>
</feature>
<protein>
    <submittedName>
        <fullName evidence="2">Transglutaminase domain-containing protein</fullName>
    </submittedName>
</protein>
<dbReference type="InterPro" id="IPR002931">
    <property type="entry name" value="Transglutaminase-like"/>
</dbReference>